<dbReference type="EMBL" id="FMTS01000003">
    <property type="protein sequence ID" value="SCW62609.1"/>
    <property type="molecule type" value="Genomic_DNA"/>
</dbReference>
<dbReference type="InterPro" id="IPR025336">
    <property type="entry name" value="SCO4226-like"/>
</dbReference>
<reference evidence="2" key="1">
    <citation type="submission" date="2016-10" db="EMBL/GenBank/DDBJ databases">
        <authorList>
            <person name="Varghese N."/>
            <person name="Submissions S."/>
        </authorList>
    </citation>
    <scope>NUCLEOTIDE SEQUENCE [LARGE SCALE GENOMIC DNA]</scope>
    <source>
        <strain evidence="2">CGMCC 1.3431</strain>
    </source>
</reference>
<evidence type="ECO:0000313" key="2">
    <source>
        <dbReference type="Proteomes" id="UP000199150"/>
    </source>
</evidence>
<evidence type="ECO:0000313" key="1">
    <source>
        <dbReference type="EMBL" id="SCW62609.1"/>
    </source>
</evidence>
<dbReference type="Pfam" id="PF14026">
    <property type="entry name" value="SCO4226-like"/>
    <property type="match status" value="1"/>
</dbReference>
<dbReference type="RefSeq" id="WP_245678975.1">
    <property type="nucleotide sequence ID" value="NZ_CBCRYE010000001.1"/>
</dbReference>
<accession>A0A1G4S2N0</accession>
<proteinExistence type="predicted"/>
<organism evidence="1 2">
    <name type="scientific">Asticcacaulis taihuensis</name>
    <dbReference type="NCBI Taxonomy" id="260084"/>
    <lineage>
        <taxon>Bacteria</taxon>
        <taxon>Pseudomonadati</taxon>
        <taxon>Pseudomonadota</taxon>
        <taxon>Alphaproteobacteria</taxon>
        <taxon>Caulobacterales</taxon>
        <taxon>Caulobacteraceae</taxon>
        <taxon>Asticcacaulis</taxon>
    </lineage>
</organism>
<evidence type="ECO:0008006" key="3">
    <source>
        <dbReference type="Google" id="ProtNLM"/>
    </source>
</evidence>
<keyword evidence="2" id="KW-1185">Reference proteome</keyword>
<name>A0A1G4S2N0_9CAUL</name>
<dbReference type="Proteomes" id="UP000199150">
    <property type="component" value="Unassembled WGS sequence"/>
</dbReference>
<dbReference type="AlphaFoldDB" id="A0A1G4S2N0"/>
<sequence length="92" mass="9979">MMKRYVIERDIPGVGKLDGEGLQAAACTSNDALAKLGGRVQWVESFVADDKTFCIYLAESPEAVQEHARISGFPANKVTEIHSRIDPMTAVG</sequence>
<dbReference type="STRING" id="260084.SAMN02927928_2315"/>
<gene>
    <name evidence="1" type="ORF">SAMN02927928_2315</name>
</gene>
<protein>
    <recommendedName>
        <fullName evidence="3">DUF4242 domain-containing protein</fullName>
    </recommendedName>
</protein>